<keyword evidence="2 11" id="KW-0639">Primosome</keyword>
<comment type="similarity">
    <text evidence="1 11">Belongs to the helicase family. DnaB subfamily.</text>
</comment>
<name>A0A8F5GFK8_9STRA</name>
<dbReference type="SUPFAM" id="SSF48024">
    <property type="entry name" value="N-terminal domain of DnaB helicase"/>
    <property type="match status" value="1"/>
</dbReference>
<dbReference type="InterPro" id="IPR027417">
    <property type="entry name" value="P-loop_NTPase"/>
</dbReference>
<dbReference type="SMART" id="SM00382">
    <property type="entry name" value="AAA"/>
    <property type="match status" value="1"/>
</dbReference>
<dbReference type="InterPro" id="IPR036185">
    <property type="entry name" value="DNA_heli_DnaB-like_N_sf"/>
</dbReference>
<dbReference type="GO" id="GO:0005829">
    <property type="term" value="C:cytosol"/>
    <property type="evidence" value="ECO:0007669"/>
    <property type="project" value="TreeGrafter"/>
</dbReference>
<dbReference type="Pfam" id="PF00772">
    <property type="entry name" value="DnaB"/>
    <property type="match status" value="1"/>
</dbReference>
<keyword evidence="14" id="KW-0150">Chloroplast</keyword>
<comment type="catalytic activity">
    <reaction evidence="10 11">
        <text>ATP + H2O = ADP + phosphate + H(+)</text>
        <dbReference type="Rhea" id="RHEA:13065"/>
        <dbReference type="ChEBI" id="CHEBI:15377"/>
        <dbReference type="ChEBI" id="CHEBI:15378"/>
        <dbReference type="ChEBI" id="CHEBI:30616"/>
        <dbReference type="ChEBI" id="CHEBI:43474"/>
        <dbReference type="ChEBI" id="CHEBI:456216"/>
        <dbReference type="EC" id="5.6.2.3"/>
    </reaction>
</comment>
<dbReference type="GO" id="GO:0043139">
    <property type="term" value="F:5'-3' DNA helicase activity"/>
    <property type="evidence" value="ECO:0007669"/>
    <property type="project" value="UniProtKB-EC"/>
</dbReference>
<dbReference type="GO" id="GO:0005524">
    <property type="term" value="F:ATP binding"/>
    <property type="evidence" value="ECO:0007669"/>
    <property type="project" value="UniProtKB-UniRule"/>
</dbReference>
<organism evidence="14">
    <name type="scientific">Chaetoceros neogracilis</name>
    <dbReference type="NCBI Taxonomy" id="240364"/>
    <lineage>
        <taxon>Eukaryota</taxon>
        <taxon>Sar</taxon>
        <taxon>Stramenopiles</taxon>
        <taxon>Ochrophyta</taxon>
        <taxon>Bacillariophyta</taxon>
        <taxon>Coscinodiscophyceae</taxon>
        <taxon>Chaetocerotophycidae</taxon>
        <taxon>Chaetocerotales</taxon>
        <taxon>Chaetocerotaceae</taxon>
        <taxon>Chaetoceros</taxon>
    </lineage>
</organism>
<dbReference type="AlphaFoldDB" id="A0A8F5GFK8"/>
<dbReference type="Gene3D" id="3.40.50.300">
    <property type="entry name" value="P-loop containing nucleotide triphosphate hydrolases"/>
    <property type="match status" value="1"/>
</dbReference>
<dbReference type="InterPro" id="IPR007693">
    <property type="entry name" value="DNA_helicase_DnaB-like_N"/>
</dbReference>
<dbReference type="PANTHER" id="PTHR30153:SF2">
    <property type="entry name" value="REPLICATIVE DNA HELICASE"/>
    <property type="match status" value="1"/>
</dbReference>
<evidence type="ECO:0000256" key="5">
    <source>
        <dbReference type="ARBA" id="ARBA00022801"/>
    </source>
</evidence>
<dbReference type="Pfam" id="PF03796">
    <property type="entry name" value="DnaB_C"/>
    <property type="match status" value="1"/>
</dbReference>
<protein>
    <recommendedName>
        <fullName evidence="11">Replicative DNA helicase</fullName>
        <ecNumber evidence="11">5.6.2.3</ecNumber>
    </recommendedName>
</protein>
<dbReference type="SUPFAM" id="SSF52540">
    <property type="entry name" value="P-loop containing nucleoside triphosphate hydrolases"/>
    <property type="match status" value="1"/>
</dbReference>
<dbReference type="PANTHER" id="PTHR30153">
    <property type="entry name" value="REPLICATIVE DNA HELICASE DNAB"/>
    <property type="match status" value="1"/>
</dbReference>
<evidence type="ECO:0000313" key="14">
    <source>
        <dbReference type="EMBL" id="QXM16291.1"/>
    </source>
</evidence>
<reference evidence="14" key="1">
    <citation type="submission" date="2021-06" db="EMBL/GenBank/DDBJ databases">
        <title>The complete chloroplast genome of the marine microalgae Chaetoceros gracilis (Chaetoceroceae).</title>
        <authorList>
            <person name="Li Y."/>
            <person name="Deng X."/>
        </authorList>
    </citation>
    <scope>NUCLEOTIDE SEQUENCE</scope>
</reference>
<evidence type="ECO:0000256" key="1">
    <source>
        <dbReference type="ARBA" id="ARBA00008428"/>
    </source>
</evidence>
<dbReference type="GO" id="GO:0016787">
    <property type="term" value="F:hydrolase activity"/>
    <property type="evidence" value="ECO:0007669"/>
    <property type="project" value="UniProtKB-KW"/>
</dbReference>
<evidence type="ECO:0000256" key="7">
    <source>
        <dbReference type="ARBA" id="ARBA00022840"/>
    </source>
</evidence>
<sequence>MLTIFNYMFNDISKVKPLIVEKYLPHNFLAEKIILSSLLISQEAIEVTLRNVKIETFYFKNHQELYRAILEMYNQKMAIDIITLNTFLQDTGKLTEIGGTRILIELTNYVPNLLYLEDYIKLIHDKFVRRSLIKLGYEIINSAYITNISLESILFNLESDVFNLTNEIKLEKLTNSAELFSTIFSELKQKSLNPSLSGLSSGFFDLDSFTQGFQSSDLIIIAGRPSMGKTALALNIALNVLQYSKLPVLFFSLEMSKEQLTYRMLTSETNITNLRLKTGNLYKNDWERLNLVIQNLAKLPFFIDDTPTPSIQDIKTKIKKIIFEQNQIGLIVIDYLQLMHYTKFKIENRAQELSQITRSLKNLAREFKVPIIALSQLSRNVENRLNKRPILSDLRESGSIEQDADLVLMLYRENYYNSTSTQKEEMDFDDVELIIAKQRNGPVGTVNLMFNSSCTKFINCE</sequence>
<feature type="domain" description="RecA family profile 1" evidence="12">
    <location>
        <begin position="195"/>
        <end position="377"/>
    </location>
</feature>
<evidence type="ECO:0000256" key="8">
    <source>
        <dbReference type="ARBA" id="ARBA00023125"/>
    </source>
</evidence>
<dbReference type="InterPro" id="IPR007694">
    <property type="entry name" value="DNA_helicase_DnaB-like_C"/>
</dbReference>
<evidence type="ECO:0000256" key="3">
    <source>
        <dbReference type="ARBA" id="ARBA00022705"/>
    </source>
</evidence>
<proteinExistence type="inferred from homology"/>
<evidence type="ECO:0000256" key="2">
    <source>
        <dbReference type="ARBA" id="ARBA00022515"/>
    </source>
</evidence>
<dbReference type="FunFam" id="3.40.50.300:FF:001761">
    <property type="entry name" value="Replicative DNA helicase"/>
    <property type="match status" value="1"/>
</dbReference>
<dbReference type="EC" id="5.6.2.3" evidence="11"/>
<accession>A0A8F5GFK8</accession>
<dbReference type="NCBIfam" id="TIGR00665">
    <property type="entry name" value="DnaB"/>
    <property type="match status" value="1"/>
</dbReference>
<keyword evidence="8 11" id="KW-0238">DNA-binding</keyword>
<keyword evidence="5 11" id="KW-0378">Hydrolase</keyword>
<dbReference type="Gene3D" id="1.10.860.10">
    <property type="entry name" value="DNAb Helicase, Chain A"/>
    <property type="match status" value="1"/>
</dbReference>
<comment type="function">
    <text evidence="11">The main replicative DNA helicase, it participates in initiation and elongation during chromosome replication. Travels ahead of the DNA replisome, separating dsDNA into templates for DNA synthesis. A processive ATP-dependent 5'-3' DNA helicase it has DNA-dependent ATPase activity.</text>
</comment>
<dbReference type="PROSITE" id="PS50162">
    <property type="entry name" value="RECA_2"/>
    <property type="match status" value="1"/>
</dbReference>
<dbReference type="EMBL" id="MZ352931">
    <property type="protein sequence ID" value="QXM16291.1"/>
    <property type="molecule type" value="Genomic_DNA"/>
</dbReference>
<keyword evidence="14" id="KW-0934">Plastid</keyword>
<dbReference type="InterPro" id="IPR003593">
    <property type="entry name" value="AAA+_ATPase"/>
</dbReference>
<dbReference type="InterPro" id="IPR007692">
    <property type="entry name" value="DNA_helicase_DnaB"/>
</dbReference>
<dbReference type="GO" id="GO:0006269">
    <property type="term" value="P:DNA replication, synthesis of primer"/>
    <property type="evidence" value="ECO:0007669"/>
    <property type="project" value="UniProtKB-UniRule"/>
</dbReference>
<evidence type="ECO:0000256" key="6">
    <source>
        <dbReference type="ARBA" id="ARBA00022806"/>
    </source>
</evidence>
<evidence type="ECO:0000259" key="12">
    <source>
        <dbReference type="PROSITE" id="PS50162"/>
    </source>
</evidence>
<keyword evidence="3 11" id="KW-0235">DNA replication</keyword>
<dbReference type="PROSITE" id="PS51199">
    <property type="entry name" value="SF4_HELICASE"/>
    <property type="match status" value="1"/>
</dbReference>
<evidence type="ECO:0000259" key="13">
    <source>
        <dbReference type="PROSITE" id="PS51199"/>
    </source>
</evidence>
<evidence type="ECO:0000256" key="4">
    <source>
        <dbReference type="ARBA" id="ARBA00022741"/>
    </source>
</evidence>
<dbReference type="GO" id="GO:0140664">
    <property type="term" value="F:ATP-dependent DNA damage sensor activity"/>
    <property type="evidence" value="ECO:0007669"/>
    <property type="project" value="InterPro"/>
</dbReference>
<dbReference type="GO" id="GO:0006281">
    <property type="term" value="P:DNA repair"/>
    <property type="evidence" value="ECO:0007669"/>
    <property type="project" value="InterPro"/>
</dbReference>
<gene>
    <name evidence="14" type="primary">dnaB</name>
</gene>
<keyword evidence="9" id="KW-0413">Isomerase</keyword>
<geneLocation type="chloroplast" evidence="14"/>
<dbReference type="InterPro" id="IPR016136">
    <property type="entry name" value="DNA_helicase_N/primase_C"/>
</dbReference>
<dbReference type="InterPro" id="IPR020588">
    <property type="entry name" value="RecA_ATP-bd"/>
</dbReference>
<evidence type="ECO:0000256" key="11">
    <source>
        <dbReference type="RuleBase" id="RU362085"/>
    </source>
</evidence>
<keyword evidence="4 11" id="KW-0547">Nucleotide-binding</keyword>
<evidence type="ECO:0000256" key="10">
    <source>
        <dbReference type="ARBA" id="ARBA00048954"/>
    </source>
</evidence>
<dbReference type="CDD" id="cd00984">
    <property type="entry name" value="DnaB_C"/>
    <property type="match status" value="1"/>
</dbReference>
<feature type="domain" description="SF4 helicase" evidence="13">
    <location>
        <begin position="192"/>
        <end position="461"/>
    </location>
</feature>
<dbReference type="GO" id="GO:0003677">
    <property type="term" value="F:DNA binding"/>
    <property type="evidence" value="ECO:0007669"/>
    <property type="project" value="UniProtKB-UniRule"/>
</dbReference>
<evidence type="ECO:0000256" key="9">
    <source>
        <dbReference type="ARBA" id="ARBA00023235"/>
    </source>
</evidence>
<keyword evidence="7 11" id="KW-0067">ATP-binding</keyword>
<keyword evidence="6 11" id="KW-0347">Helicase</keyword>